<protein>
    <recommendedName>
        <fullName evidence="2">PorV/PorQ family protein</fullName>
    </recommendedName>
</protein>
<gene>
    <name evidence="1" type="ORF">METZ01_LOCUS126985</name>
</gene>
<evidence type="ECO:0000313" key="1">
    <source>
        <dbReference type="EMBL" id="SVA74131.1"/>
    </source>
</evidence>
<evidence type="ECO:0008006" key="2">
    <source>
        <dbReference type="Google" id="ProtNLM"/>
    </source>
</evidence>
<organism evidence="1">
    <name type="scientific">marine metagenome</name>
    <dbReference type="NCBI Taxonomy" id="408172"/>
    <lineage>
        <taxon>unclassified sequences</taxon>
        <taxon>metagenomes</taxon>
        <taxon>ecological metagenomes</taxon>
    </lineage>
</organism>
<dbReference type="AlphaFoldDB" id="A0A381YC09"/>
<dbReference type="NCBIfam" id="NF033709">
    <property type="entry name" value="PorV_fam"/>
    <property type="match status" value="1"/>
</dbReference>
<dbReference type="EMBL" id="UINC01017786">
    <property type="protein sequence ID" value="SVA74131.1"/>
    <property type="molecule type" value="Genomic_DNA"/>
</dbReference>
<proteinExistence type="predicted"/>
<dbReference type="Gene3D" id="2.40.160.60">
    <property type="entry name" value="Outer membrane protein transport protein (OMPP1/FadL/TodX)"/>
    <property type="match status" value="1"/>
</dbReference>
<sequence>MIMIKIKQVFILLFFCTGILFSQGGDIPEVVTKVATASCNWLKLETSARAIGMGGAFVAAGEGISGIPYNPASIAFIKKSEGYYSRSNYIAGITHNVMSYGLKLGSSDYFGAHLFYLDSGLMDVTNEWYPDGTGEEFKVISMAFRMTYGRRMTDRLKLGVSINYIRDEIYTTAMQTLAFDVGSNFDTGIYGFILGMSVTNFGPEVRYHGEGLDVQVPGELNADSTLAKVTKKFPLPLTFRLGVKNDIMGPEGTFIKDSTHSLTVSLDGINPSDYTVYGSVGCEYGWRDFAFLRAGTHLGHDTAGLSVGAGIKVKTRGLGVSVDYAYVDYGILKMTHQVGLSLEF</sequence>
<reference evidence="1" key="1">
    <citation type="submission" date="2018-05" db="EMBL/GenBank/DDBJ databases">
        <authorList>
            <person name="Lanie J.A."/>
            <person name="Ng W.-L."/>
            <person name="Kazmierczak K.M."/>
            <person name="Andrzejewski T.M."/>
            <person name="Davidsen T.M."/>
            <person name="Wayne K.J."/>
            <person name="Tettelin H."/>
            <person name="Glass J.I."/>
            <person name="Rusch D."/>
            <person name="Podicherti R."/>
            <person name="Tsui H.-C.T."/>
            <person name="Winkler M.E."/>
        </authorList>
    </citation>
    <scope>NUCLEOTIDE SEQUENCE</scope>
</reference>
<accession>A0A381YC09</accession>
<dbReference type="SUPFAM" id="SSF56935">
    <property type="entry name" value="Porins"/>
    <property type="match status" value="1"/>
</dbReference>
<name>A0A381YC09_9ZZZZ</name>